<dbReference type="Pfam" id="PF13407">
    <property type="entry name" value="Peripla_BP_4"/>
    <property type="match status" value="1"/>
</dbReference>
<dbReference type="Pfam" id="PF00356">
    <property type="entry name" value="LacI"/>
    <property type="match status" value="1"/>
</dbReference>
<evidence type="ECO:0000313" key="7">
    <source>
        <dbReference type="Proteomes" id="UP000195326"/>
    </source>
</evidence>
<dbReference type="SUPFAM" id="SSF53822">
    <property type="entry name" value="Periplasmic binding protein-like I"/>
    <property type="match status" value="1"/>
</dbReference>
<dbReference type="SMART" id="SM00354">
    <property type="entry name" value="HTH_LACI"/>
    <property type="match status" value="1"/>
</dbReference>
<protein>
    <recommendedName>
        <fullName evidence="4">HTH lacI-type domain-containing protein</fullName>
    </recommendedName>
</protein>
<reference evidence="7 8" key="1">
    <citation type="submission" date="2017-04" db="EMBL/GenBank/DDBJ databases">
        <title>Function of individual gut microbiota members based on whole genome sequencing of pure cultures obtained from chicken caecum.</title>
        <authorList>
            <person name="Medvecky M."/>
            <person name="Cejkova D."/>
            <person name="Polansky O."/>
            <person name="Karasova D."/>
            <person name="Kubasova T."/>
            <person name="Cizek A."/>
            <person name="Rychlik I."/>
        </authorList>
    </citation>
    <scope>NUCLEOTIDE SEQUENCE [LARGE SCALE GENOMIC DNA]</scope>
    <source>
        <strain evidence="7">An179</strain>
        <strain evidence="8">An180</strain>
    </source>
</reference>
<evidence type="ECO:0000256" key="2">
    <source>
        <dbReference type="ARBA" id="ARBA00023125"/>
    </source>
</evidence>
<evidence type="ECO:0000313" key="5">
    <source>
        <dbReference type="EMBL" id="OUP54399.1"/>
    </source>
</evidence>
<dbReference type="Proteomes" id="UP000195326">
    <property type="component" value="Unassembled WGS sequence"/>
</dbReference>
<evidence type="ECO:0000256" key="3">
    <source>
        <dbReference type="ARBA" id="ARBA00023163"/>
    </source>
</evidence>
<dbReference type="InterPro" id="IPR010982">
    <property type="entry name" value="Lambda_DNA-bd_dom_sf"/>
</dbReference>
<feature type="domain" description="HTH lacI-type" evidence="4">
    <location>
        <begin position="59"/>
        <end position="113"/>
    </location>
</feature>
<evidence type="ECO:0000256" key="1">
    <source>
        <dbReference type="ARBA" id="ARBA00023015"/>
    </source>
</evidence>
<dbReference type="InterPro" id="IPR025997">
    <property type="entry name" value="SBP_2_dom"/>
</dbReference>
<dbReference type="PANTHER" id="PTHR30146:SF109">
    <property type="entry name" value="HTH-TYPE TRANSCRIPTIONAL REGULATOR GALS"/>
    <property type="match status" value="1"/>
</dbReference>
<keyword evidence="1" id="KW-0805">Transcription regulation</keyword>
<dbReference type="CDD" id="cd06307">
    <property type="entry name" value="PBP1_sugar_binding"/>
    <property type="match status" value="1"/>
</dbReference>
<gene>
    <name evidence="6" type="ORF">B5F15_02845</name>
    <name evidence="5" type="ORF">B5F17_00435</name>
</gene>
<reference evidence="6" key="2">
    <citation type="journal article" date="2018" name="BMC Genomics">
        <title>Whole genome sequencing and function prediction of 133 gut anaerobes isolated from chicken caecum in pure cultures.</title>
        <authorList>
            <person name="Medvecky M."/>
            <person name="Cejkova D."/>
            <person name="Polansky O."/>
            <person name="Karasova D."/>
            <person name="Kubasova T."/>
            <person name="Cizek A."/>
            <person name="Rychlik I."/>
        </authorList>
    </citation>
    <scope>NUCLEOTIDE SEQUENCE</scope>
    <source>
        <strain evidence="6">An179</strain>
        <strain evidence="5">An180</strain>
    </source>
</reference>
<proteinExistence type="predicted"/>
<dbReference type="Gene3D" id="1.10.260.40">
    <property type="entry name" value="lambda repressor-like DNA-binding domains"/>
    <property type="match status" value="1"/>
</dbReference>
<dbReference type="EMBL" id="NFKK01000001">
    <property type="protein sequence ID" value="OUP54399.1"/>
    <property type="molecule type" value="Genomic_DNA"/>
</dbReference>
<dbReference type="SUPFAM" id="SSF47413">
    <property type="entry name" value="lambda repressor-like DNA-binding domains"/>
    <property type="match status" value="1"/>
</dbReference>
<accession>A0A1Y4LUA7</accession>
<dbReference type="PANTHER" id="PTHR30146">
    <property type="entry name" value="LACI-RELATED TRANSCRIPTIONAL REPRESSOR"/>
    <property type="match status" value="1"/>
</dbReference>
<dbReference type="Gene3D" id="3.40.50.2300">
    <property type="match status" value="2"/>
</dbReference>
<dbReference type="EMBL" id="NFKL01000003">
    <property type="protein sequence ID" value="OUP60213.1"/>
    <property type="molecule type" value="Genomic_DNA"/>
</dbReference>
<comment type="caution">
    <text evidence="6">The sequence shown here is derived from an EMBL/GenBank/DDBJ whole genome shotgun (WGS) entry which is preliminary data.</text>
</comment>
<sequence length="392" mass="44295">MRPFSFVERDKRTPERVKCFPCLVPKSGLCYTGDIRDGLEAVVHRPRQTGDGQMKSNKPTIRSIAAAAGVSRGTVDRVINNRAHVNPAVRARVQRIAREMGYRIAPSESDSPALRIGVIVPQWELPYFTEQTRRGISQAARLLGTHEVRLVVEELRSRSNEEYIKRCEALLEQGVRGLVINAPDNVVMQAELARFQDAGIPVMTYNSDIPQSARLCFVGQNQIQCGRIAGGLMHMAMAGQGNILIVTGNMEFHRRRVDGFCSRLGELGYTSDRFEIVECYERYDLTHDTVMRYVRSHPTVTGIYMSTENVLGCLDGITQAHVRRHIHVIANDLTPTNRKMLRGGRLDFVLEQEFSAQVYEAIMMLYDLLMHDRKPRTSVKYVSTTVITPEMV</sequence>
<dbReference type="InterPro" id="IPR000843">
    <property type="entry name" value="HTH_LacI"/>
</dbReference>
<keyword evidence="3" id="KW-0804">Transcription</keyword>
<dbReference type="AlphaFoldDB" id="A0A1Y4LUA7"/>
<organism evidence="6 7">
    <name type="scientific">Butyricicoccus pullicaecorum</name>
    <dbReference type="NCBI Taxonomy" id="501571"/>
    <lineage>
        <taxon>Bacteria</taxon>
        <taxon>Bacillati</taxon>
        <taxon>Bacillota</taxon>
        <taxon>Clostridia</taxon>
        <taxon>Eubacteriales</taxon>
        <taxon>Butyricicoccaceae</taxon>
        <taxon>Butyricicoccus</taxon>
    </lineage>
</organism>
<evidence type="ECO:0000259" key="4">
    <source>
        <dbReference type="PROSITE" id="PS50932"/>
    </source>
</evidence>
<evidence type="ECO:0000313" key="6">
    <source>
        <dbReference type="EMBL" id="OUP60213.1"/>
    </source>
</evidence>
<evidence type="ECO:0000313" key="8">
    <source>
        <dbReference type="Proteomes" id="UP000195897"/>
    </source>
</evidence>
<dbReference type="PROSITE" id="PS50932">
    <property type="entry name" value="HTH_LACI_2"/>
    <property type="match status" value="1"/>
</dbReference>
<dbReference type="InterPro" id="IPR028082">
    <property type="entry name" value="Peripla_BP_I"/>
</dbReference>
<dbReference type="STRING" id="501571.GCA_900143195_00444"/>
<name>A0A1Y4LUA7_9FIRM</name>
<dbReference type="CDD" id="cd01392">
    <property type="entry name" value="HTH_LacI"/>
    <property type="match status" value="1"/>
</dbReference>
<keyword evidence="2" id="KW-0238">DNA-binding</keyword>
<dbReference type="Proteomes" id="UP000195897">
    <property type="component" value="Unassembled WGS sequence"/>
</dbReference>
<dbReference type="GO" id="GO:0000976">
    <property type="term" value="F:transcription cis-regulatory region binding"/>
    <property type="evidence" value="ECO:0007669"/>
    <property type="project" value="TreeGrafter"/>
</dbReference>
<dbReference type="GO" id="GO:0003700">
    <property type="term" value="F:DNA-binding transcription factor activity"/>
    <property type="evidence" value="ECO:0007669"/>
    <property type="project" value="TreeGrafter"/>
</dbReference>